<accession>A0A1E1WCH7</accession>
<organism evidence="1">
    <name type="scientific">Pectinophora gossypiella</name>
    <name type="common">Cotton pink bollworm</name>
    <name type="synonym">Depressaria gossypiella</name>
    <dbReference type="NCBI Taxonomy" id="13191"/>
    <lineage>
        <taxon>Eukaryota</taxon>
        <taxon>Metazoa</taxon>
        <taxon>Ecdysozoa</taxon>
        <taxon>Arthropoda</taxon>
        <taxon>Hexapoda</taxon>
        <taxon>Insecta</taxon>
        <taxon>Pterygota</taxon>
        <taxon>Neoptera</taxon>
        <taxon>Endopterygota</taxon>
        <taxon>Lepidoptera</taxon>
        <taxon>Glossata</taxon>
        <taxon>Ditrysia</taxon>
        <taxon>Gelechioidea</taxon>
        <taxon>Gelechiidae</taxon>
        <taxon>Apatetrinae</taxon>
        <taxon>Pectinophora</taxon>
    </lineage>
</organism>
<dbReference type="OrthoDB" id="8194935at2759"/>
<dbReference type="AlphaFoldDB" id="A0A1E1WCH7"/>
<feature type="non-terminal residue" evidence="1">
    <location>
        <position position="107"/>
    </location>
</feature>
<gene>
    <name evidence="1" type="ORF">g.16953</name>
</gene>
<evidence type="ECO:0000313" key="1">
    <source>
        <dbReference type="EMBL" id="JAT84676.1"/>
    </source>
</evidence>
<reference evidence="1" key="1">
    <citation type="submission" date="2015-09" db="EMBL/GenBank/DDBJ databases">
        <title>De novo assembly of Pectinophora gossypiella (Pink Bollworm) gut transcriptome.</title>
        <authorList>
            <person name="Tassone E.E."/>
        </authorList>
    </citation>
    <scope>NUCLEOTIDE SEQUENCE</scope>
</reference>
<feature type="non-terminal residue" evidence="1">
    <location>
        <position position="1"/>
    </location>
</feature>
<dbReference type="EMBL" id="GDQN01006378">
    <property type="protein sequence ID" value="JAT84676.1"/>
    <property type="molecule type" value="Transcribed_RNA"/>
</dbReference>
<name>A0A1E1WCH7_PECGO</name>
<sequence length="107" mass="12309">QIVNLKPLTFASADGLNNFLDKFAASVCAFDRLKIKDKVDFIFLFLALQKLDKETACLYENSVRSEKLPTYDSLIRFIKEQIKIIDRTSNKPCQIYGNKNNRFQSPA</sequence>
<proteinExistence type="predicted"/>
<protein>
    <submittedName>
        <fullName evidence="1">Uncharacterized protein</fullName>
    </submittedName>
</protein>